<dbReference type="Proteomes" id="UP000736672">
    <property type="component" value="Unassembled WGS sequence"/>
</dbReference>
<dbReference type="Pfam" id="PF20174">
    <property type="entry name" value="DUF6540"/>
    <property type="match status" value="1"/>
</dbReference>
<gene>
    <name evidence="2" type="ORF">B0J15DRAFT_62264</name>
</gene>
<feature type="compositionally biased region" description="Basic residues" evidence="1">
    <location>
        <begin position="1"/>
        <end position="10"/>
    </location>
</feature>
<sequence length="223" mass="25560">MPSHTKKSQKSSRGQDNPKGSSSKKTRQSDRPSKSKSGKKSHKKTKDASGVGSTEFLNLYCAMYTPRFGNFYHWAFALYRPSTQTWLLLEVTQEDPESPFVPEARQVDPRSSRRCLQPLTYLGQMNAGWMESLEEMVEQIPVPGEAASWNCQDYVMEIWEAMLGYGMIDQDTYNEGYNRILPYYGQDFGGEEEENEGMEYEESHEEQEGEYKSAEFVEDSSSN</sequence>
<feature type="compositionally biased region" description="Polar residues" evidence="1">
    <location>
        <begin position="11"/>
        <end position="23"/>
    </location>
</feature>
<evidence type="ECO:0000313" key="3">
    <source>
        <dbReference type="Proteomes" id="UP000736672"/>
    </source>
</evidence>
<feature type="region of interest" description="Disordered" evidence="1">
    <location>
        <begin position="187"/>
        <end position="223"/>
    </location>
</feature>
<reference evidence="2" key="1">
    <citation type="journal article" date="2021" name="Nat. Commun.">
        <title>Genetic determinants of endophytism in the Arabidopsis root mycobiome.</title>
        <authorList>
            <person name="Mesny F."/>
            <person name="Miyauchi S."/>
            <person name="Thiergart T."/>
            <person name="Pickel B."/>
            <person name="Atanasova L."/>
            <person name="Karlsson M."/>
            <person name="Huettel B."/>
            <person name="Barry K.W."/>
            <person name="Haridas S."/>
            <person name="Chen C."/>
            <person name="Bauer D."/>
            <person name="Andreopoulos W."/>
            <person name="Pangilinan J."/>
            <person name="LaButti K."/>
            <person name="Riley R."/>
            <person name="Lipzen A."/>
            <person name="Clum A."/>
            <person name="Drula E."/>
            <person name="Henrissat B."/>
            <person name="Kohler A."/>
            <person name="Grigoriev I.V."/>
            <person name="Martin F.M."/>
            <person name="Hacquard S."/>
        </authorList>
    </citation>
    <scope>NUCLEOTIDE SEQUENCE</scope>
    <source>
        <strain evidence="2">FSSC 5 MPI-SDFR-AT-0091</strain>
    </source>
</reference>
<dbReference type="OrthoDB" id="5106006at2759"/>
<evidence type="ECO:0000313" key="2">
    <source>
        <dbReference type="EMBL" id="KAH7248368.1"/>
    </source>
</evidence>
<dbReference type="AlphaFoldDB" id="A0A9P9K555"/>
<comment type="caution">
    <text evidence="2">The sequence shown here is derived from an EMBL/GenBank/DDBJ whole genome shotgun (WGS) entry which is preliminary data.</text>
</comment>
<feature type="compositionally biased region" description="Basic residues" evidence="1">
    <location>
        <begin position="34"/>
        <end position="45"/>
    </location>
</feature>
<name>A0A9P9K555_FUSSL</name>
<accession>A0A9P9K555</accession>
<dbReference type="EMBL" id="JAGTJS010000014">
    <property type="protein sequence ID" value="KAH7248368.1"/>
    <property type="molecule type" value="Genomic_DNA"/>
</dbReference>
<evidence type="ECO:0000256" key="1">
    <source>
        <dbReference type="SAM" id="MobiDB-lite"/>
    </source>
</evidence>
<feature type="region of interest" description="Disordered" evidence="1">
    <location>
        <begin position="1"/>
        <end position="49"/>
    </location>
</feature>
<protein>
    <submittedName>
        <fullName evidence="2">Uncharacterized protein</fullName>
    </submittedName>
</protein>
<feature type="compositionally biased region" description="Acidic residues" evidence="1">
    <location>
        <begin position="189"/>
        <end position="208"/>
    </location>
</feature>
<organism evidence="2 3">
    <name type="scientific">Fusarium solani</name>
    <name type="common">Filamentous fungus</name>
    <dbReference type="NCBI Taxonomy" id="169388"/>
    <lineage>
        <taxon>Eukaryota</taxon>
        <taxon>Fungi</taxon>
        <taxon>Dikarya</taxon>
        <taxon>Ascomycota</taxon>
        <taxon>Pezizomycotina</taxon>
        <taxon>Sordariomycetes</taxon>
        <taxon>Hypocreomycetidae</taxon>
        <taxon>Hypocreales</taxon>
        <taxon>Nectriaceae</taxon>
        <taxon>Fusarium</taxon>
        <taxon>Fusarium solani species complex</taxon>
    </lineage>
</organism>
<proteinExistence type="predicted"/>
<dbReference type="InterPro" id="IPR046670">
    <property type="entry name" value="DUF6540"/>
</dbReference>
<keyword evidence="3" id="KW-1185">Reference proteome</keyword>